<name>A0A8X6UBM1_NEPPI</name>
<dbReference type="AlphaFoldDB" id="A0A8X6UBM1"/>
<evidence type="ECO:0000313" key="1">
    <source>
        <dbReference type="EMBL" id="GFU01553.1"/>
    </source>
</evidence>
<dbReference type="EMBL" id="BMAW01123037">
    <property type="protein sequence ID" value="GFU01553.1"/>
    <property type="molecule type" value="Genomic_DNA"/>
</dbReference>
<evidence type="ECO:0000313" key="2">
    <source>
        <dbReference type="Proteomes" id="UP000887013"/>
    </source>
</evidence>
<protein>
    <submittedName>
        <fullName evidence="1">Uncharacterized protein</fullName>
    </submittedName>
</protein>
<organism evidence="1 2">
    <name type="scientific">Nephila pilipes</name>
    <name type="common">Giant wood spider</name>
    <name type="synonym">Nephila maculata</name>
    <dbReference type="NCBI Taxonomy" id="299642"/>
    <lineage>
        <taxon>Eukaryota</taxon>
        <taxon>Metazoa</taxon>
        <taxon>Ecdysozoa</taxon>
        <taxon>Arthropoda</taxon>
        <taxon>Chelicerata</taxon>
        <taxon>Arachnida</taxon>
        <taxon>Araneae</taxon>
        <taxon>Araneomorphae</taxon>
        <taxon>Entelegynae</taxon>
        <taxon>Araneoidea</taxon>
        <taxon>Nephilidae</taxon>
        <taxon>Nephila</taxon>
    </lineage>
</organism>
<dbReference type="OrthoDB" id="7474049at2759"/>
<dbReference type="Proteomes" id="UP000887013">
    <property type="component" value="Unassembled WGS sequence"/>
</dbReference>
<accession>A0A8X6UBM1</accession>
<comment type="caution">
    <text evidence="1">The sequence shown here is derived from an EMBL/GenBank/DDBJ whole genome shotgun (WGS) entry which is preliminary data.</text>
</comment>
<sequence length="111" mass="12919">MRPELSSDHYPVIFTIHLQDFVSPPYYNIKFTNWKKFQNHLAIIIPGNPPISTIQELDAAASNFSTLYSRAIETSSTNKYIHHLVYTIPYQRNSMKKLKKKIALEKDGKKH</sequence>
<keyword evidence="2" id="KW-1185">Reference proteome</keyword>
<proteinExistence type="predicted"/>
<gene>
    <name evidence="1" type="ORF">NPIL_94051</name>
</gene>
<reference evidence="1" key="1">
    <citation type="submission" date="2020-08" db="EMBL/GenBank/DDBJ databases">
        <title>Multicomponent nature underlies the extraordinary mechanical properties of spider dragline silk.</title>
        <authorList>
            <person name="Kono N."/>
            <person name="Nakamura H."/>
            <person name="Mori M."/>
            <person name="Yoshida Y."/>
            <person name="Ohtoshi R."/>
            <person name="Malay A.D."/>
            <person name="Moran D.A.P."/>
            <person name="Tomita M."/>
            <person name="Numata K."/>
            <person name="Arakawa K."/>
        </authorList>
    </citation>
    <scope>NUCLEOTIDE SEQUENCE</scope>
</reference>